<evidence type="ECO:0000313" key="2">
    <source>
        <dbReference type="EMBL" id="KAJ3090121.1"/>
    </source>
</evidence>
<dbReference type="PANTHER" id="PTHR12461:SF99">
    <property type="entry name" value="BIFUNCTIONAL PEPTIDASE AND (3S)-LYSYL HYDROXYLASE JMJD7"/>
    <property type="match status" value="1"/>
</dbReference>
<dbReference type="InterPro" id="IPR041667">
    <property type="entry name" value="Cupin_8"/>
</dbReference>
<dbReference type="Pfam" id="PF13621">
    <property type="entry name" value="Cupin_8"/>
    <property type="match status" value="1"/>
</dbReference>
<accession>A0AAD5XB32</accession>
<dbReference type="InterPro" id="IPR014710">
    <property type="entry name" value="RmlC-like_jellyroll"/>
</dbReference>
<dbReference type="SUPFAM" id="SSF51197">
    <property type="entry name" value="Clavaminate synthase-like"/>
    <property type="match status" value="1"/>
</dbReference>
<reference evidence="2" key="1">
    <citation type="submission" date="2020-05" db="EMBL/GenBank/DDBJ databases">
        <title>Phylogenomic resolution of chytrid fungi.</title>
        <authorList>
            <person name="Stajich J.E."/>
            <person name="Amses K."/>
            <person name="Simmons R."/>
            <person name="Seto K."/>
            <person name="Myers J."/>
            <person name="Bonds A."/>
            <person name="Quandt C.A."/>
            <person name="Barry K."/>
            <person name="Liu P."/>
            <person name="Grigoriev I."/>
            <person name="Longcore J.E."/>
            <person name="James T.Y."/>
        </authorList>
    </citation>
    <scope>NUCLEOTIDE SEQUENCE</scope>
    <source>
        <strain evidence="2">JEL0513</strain>
    </source>
</reference>
<feature type="domain" description="JmjC" evidence="1">
    <location>
        <begin position="98"/>
        <end position="331"/>
    </location>
</feature>
<name>A0AAD5XB32_9FUNG</name>
<sequence>MFGMQTIAEFDDADPTAAQFAQLVCENRPAVFRRLPHHKIPTAAERETVLAAVGDLAEVKVAVTPNGFADAIVDGVFCLPLESKMPLSEFYDLIDRENSDESPQSVHYIQSQNNNMRDGGDFINLFEHIPPDVPFATAALGAQPDAVNFWCGTRHATTSFHKDHYENLYKVLAGSKTFHLISPSESWALEERSWETSQYVRRGAFGDSNEWGAAPVYIDPQTFETHVAETRTDEFELCKRGYTRMTTRWASLDPSQTTRNSDHVSIFNSRVGAASGSLSTVLTVTLMAGDMLYLPALWSHKVEQGRGITVAINYWYDMKFGTPVFLMHQLLRGIAADAGFMERDEEIGDADEEF</sequence>
<dbReference type="PROSITE" id="PS51184">
    <property type="entry name" value="JMJC"/>
    <property type="match status" value="1"/>
</dbReference>
<dbReference type="SMART" id="SM00558">
    <property type="entry name" value="JmjC"/>
    <property type="match status" value="1"/>
</dbReference>
<dbReference type="Proteomes" id="UP001211907">
    <property type="component" value="Unassembled WGS sequence"/>
</dbReference>
<proteinExistence type="predicted"/>
<dbReference type="Gene3D" id="2.60.120.10">
    <property type="entry name" value="Jelly Rolls"/>
    <property type="match status" value="1"/>
</dbReference>
<evidence type="ECO:0000313" key="3">
    <source>
        <dbReference type="Proteomes" id="UP001211907"/>
    </source>
</evidence>
<dbReference type="PANTHER" id="PTHR12461">
    <property type="entry name" value="HYPOXIA-INDUCIBLE FACTOR 1 ALPHA INHIBITOR-RELATED"/>
    <property type="match status" value="1"/>
</dbReference>
<keyword evidence="3" id="KW-1185">Reference proteome</keyword>
<dbReference type="AlphaFoldDB" id="A0AAD5XB32"/>
<protein>
    <submittedName>
        <fullName evidence="2">JmjC domain-containing protein 7</fullName>
    </submittedName>
</protein>
<evidence type="ECO:0000259" key="1">
    <source>
        <dbReference type="PROSITE" id="PS51184"/>
    </source>
</evidence>
<dbReference type="InterPro" id="IPR003347">
    <property type="entry name" value="JmjC_dom"/>
</dbReference>
<gene>
    <name evidence="2" type="primary">JMJD7</name>
    <name evidence="2" type="ORF">HK100_007546</name>
</gene>
<organism evidence="2 3">
    <name type="scientific">Physocladia obscura</name>
    <dbReference type="NCBI Taxonomy" id="109957"/>
    <lineage>
        <taxon>Eukaryota</taxon>
        <taxon>Fungi</taxon>
        <taxon>Fungi incertae sedis</taxon>
        <taxon>Chytridiomycota</taxon>
        <taxon>Chytridiomycota incertae sedis</taxon>
        <taxon>Chytridiomycetes</taxon>
        <taxon>Chytridiales</taxon>
        <taxon>Chytriomycetaceae</taxon>
        <taxon>Physocladia</taxon>
    </lineage>
</organism>
<dbReference type="EMBL" id="JADGJH010003564">
    <property type="protein sequence ID" value="KAJ3090121.1"/>
    <property type="molecule type" value="Genomic_DNA"/>
</dbReference>
<comment type="caution">
    <text evidence="2">The sequence shown here is derived from an EMBL/GenBank/DDBJ whole genome shotgun (WGS) entry which is preliminary data.</text>
</comment>